<organism evidence="1 2">
    <name type="scientific">Blastococcus xanthinilyticus</name>
    <dbReference type="NCBI Taxonomy" id="1564164"/>
    <lineage>
        <taxon>Bacteria</taxon>
        <taxon>Bacillati</taxon>
        <taxon>Actinomycetota</taxon>
        <taxon>Actinomycetes</taxon>
        <taxon>Geodermatophilales</taxon>
        <taxon>Geodermatophilaceae</taxon>
        <taxon>Blastococcus</taxon>
    </lineage>
</organism>
<accession>A0A5S5CQ99</accession>
<protein>
    <recommendedName>
        <fullName evidence="3">MerR-like DNA binding protein</fullName>
    </recommendedName>
</protein>
<sequence>MDLPYDLQTDLISVSEAATLAGVSESAIRKWKQRGHLEVAGLDNFGRPLFTGLAVMRAEAATRQRARRELSPRPSRDAS</sequence>
<comment type="caution">
    <text evidence="1">The sequence shown here is derived from an EMBL/GenBank/DDBJ whole genome shotgun (WGS) entry which is preliminary data.</text>
</comment>
<gene>
    <name evidence="1" type="ORF">BD833_12043</name>
</gene>
<evidence type="ECO:0008006" key="3">
    <source>
        <dbReference type="Google" id="ProtNLM"/>
    </source>
</evidence>
<proteinExistence type="predicted"/>
<evidence type="ECO:0000313" key="1">
    <source>
        <dbReference type="EMBL" id="TYP82059.1"/>
    </source>
</evidence>
<dbReference type="AlphaFoldDB" id="A0A5S5CQ99"/>
<dbReference type="SUPFAM" id="SSF46955">
    <property type="entry name" value="Putative DNA-binding domain"/>
    <property type="match status" value="1"/>
</dbReference>
<name>A0A5S5CQ99_9ACTN</name>
<keyword evidence="2" id="KW-1185">Reference proteome</keyword>
<evidence type="ECO:0000313" key="2">
    <source>
        <dbReference type="Proteomes" id="UP000322499"/>
    </source>
</evidence>
<reference evidence="1 2" key="1">
    <citation type="submission" date="2019-07" db="EMBL/GenBank/DDBJ databases">
        <title>Genomic Encyclopedia of Archaeal and Bacterial Type Strains, Phase II (KMG-II): from individual species to whole genera.</title>
        <authorList>
            <person name="Goeker M."/>
        </authorList>
    </citation>
    <scope>NUCLEOTIDE SEQUENCE [LARGE SCALE GENOMIC DNA]</scope>
    <source>
        <strain evidence="1 2">DSM 46842</strain>
    </source>
</reference>
<dbReference type="InterPro" id="IPR009061">
    <property type="entry name" value="DNA-bd_dom_put_sf"/>
</dbReference>
<dbReference type="Proteomes" id="UP000322499">
    <property type="component" value="Unassembled WGS sequence"/>
</dbReference>
<dbReference type="EMBL" id="VNHW01000020">
    <property type="protein sequence ID" value="TYP82059.1"/>
    <property type="molecule type" value="Genomic_DNA"/>
</dbReference>